<evidence type="ECO:0000313" key="2">
    <source>
        <dbReference type="EMBL" id="GEO97261.1"/>
    </source>
</evidence>
<dbReference type="EMBL" id="BJZS01000114">
    <property type="protein sequence ID" value="GEO97261.1"/>
    <property type="molecule type" value="Genomic_DNA"/>
</dbReference>
<gene>
    <name evidence="2" type="ORF">KTU01_33840</name>
</gene>
<name>A0A512IHV6_9MICC</name>
<evidence type="ECO:0000313" key="3">
    <source>
        <dbReference type="Proteomes" id="UP000321103"/>
    </source>
</evidence>
<feature type="region of interest" description="Disordered" evidence="1">
    <location>
        <begin position="23"/>
        <end position="105"/>
    </location>
</feature>
<organism evidence="2 3">
    <name type="scientific">Kocuria turfanensis</name>
    <dbReference type="NCBI Taxonomy" id="388357"/>
    <lineage>
        <taxon>Bacteria</taxon>
        <taxon>Bacillati</taxon>
        <taxon>Actinomycetota</taxon>
        <taxon>Actinomycetes</taxon>
        <taxon>Micrococcales</taxon>
        <taxon>Micrococcaceae</taxon>
        <taxon>Kocuria</taxon>
    </lineage>
</organism>
<dbReference type="Proteomes" id="UP000321103">
    <property type="component" value="Unassembled WGS sequence"/>
</dbReference>
<reference evidence="2 3" key="1">
    <citation type="submission" date="2019-07" db="EMBL/GenBank/DDBJ databases">
        <title>Whole genome shotgun sequence of Kocuria turfanensis NBRC 107627.</title>
        <authorList>
            <person name="Hosoyama A."/>
            <person name="Uohara A."/>
            <person name="Ohji S."/>
            <person name="Ichikawa N."/>
        </authorList>
    </citation>
    <scope>NUCLEOTIDE SEQUENCE [LARGE SCALE GENOMIC DNA]</scope>
    <source>
        <strain evidence="2 3">NBRC 107627</strain>
    </source>
</reference>
<sequence length="105" mass="11064">MDGAGRWRILRLHVENGIPLTTLAQDTGSGRGPFSAGTPTTAPTATRDLVTPTHADARDRRPPTRLVTGQVKRHQTRDAAEIPTGGLGPFRPPVTPGGPAAWVSP</sequence>
<dbReference type="AlphaFoldDB" id="A0A512IHV6"/>
<accession>A0A512IHV6</accession>
<proteinExistence type="predicted"/>
<comment type="caution">
    <text evidence="2">The sequence shown here is derived from an EMBL/GenBank/DDBJ whole genome shotgun (WGS) entry which is preliminary data.</text>
</comment>
<evidence type="ECO:0000256" key="1">
    <source>
        <dbReference type="SAM" id="MobiDB-lite"/>
    </source>
</evidence>
<protein>
    <submittedName>
        <fullName evidence="2">Uncharacterized protein</fullName>
    </submittedName>
</protein>
<keyword evidence="3" id="KW-1185">Reference proteome</keyword>